<dbReference type="Proteomes" id="UP000310541">
    <property type="component" value="Unassembled WGS sequence"/>
</dbReference>
<feature type="region of interest" description="Disordered" evidence="2">
    <location>
        <begin position="25"/>
        <end position="77"/>
    </location>
</feature>
<organism evidence="4 5">
    <name type="scientific">Guptibacillus hwajinpoensis</name>
    <dbReference type="NCBI Taxonomy" id="208199"/>
    <lineage>
        <taxon>Bacteria</taxon>
        <taxon>Bacillati</taxon>
        <taxon>Bacillota</taxon>
        <taxon>Bacilli</taxon>
        <taxon>Bacillales</taxon>
        <taxon>Guptibacillaceae</taxon>
        <taxon>Guptibacillus</taxon>
    </lineage>
</organism>
<keyword evidence="1" id="KW-0175">Coiled coil</keyword>
<feature type="coiled-coil region" evidence="1">
    <location>
        <begin position="79"/>
        <end position="106"/>
    </location>
</feature>
<proteinExistence type="predicted"/>
<dbReference type="AlphaFoldDB" id="A0A4U1MNW2"/>
<feature type="signal peptide" evidence="3">
    <location>
        <begin position="1"/>
        <end position="20"/>
    </location>
</feature>
<dbReference type="OrthoDB" id="2858248at2"/>
<evidence type="ECO:0000313" key="4">
    <source>
        <dbReference type="EMBL" id="TKD72342.1"/>
    </source>
</evidence>
<accession>A0A4U1MNW2</accession>
<dbReference type="EMBL" id="SWFM01000001">
    <property type="protein sequence ID" value="TKD72342.1"/>
    <property type="molecule type" value="Genomic_DNA"/>
</dbReference>
<gene>
    <name evidence="4" type="ORF">FBF83_06050</name>
</gene>
<dbReference type="RefSeq" id="WP_136946193.1">
    <property type="nucleotide sequence ID" value="NZ_SWFM01000001.1"/>
</dbReference>
<comment type="caution">
    <text evidence="4">The sequence shown here is derived from an EMBL/GenBank/DDBJ whole genome shotgun (WGS) entry which is preliminary data.</text>
</comment>
<feature type="chain" id="PRO_5039714621" evidence="3">
    <location>
        <begin position="21"/>
        <end position="173"/>
    </location>
</feature>
<feature type="compositionally biased region" description="Polar residues" evidence="2">
    <location>
        <begin position="27"/>
        <end position="50"/>
    </location>
</feature>
<evidence type="ECO:0000256" key="2">
    <source>
        <dbReference type="SAM" id="MobiDB-lite"/>
    </source>
</evidence>
<evidence type="ECO:0000313" key="5">
    <source>
        <dbReference type="Proteomes" id="UP000310541"/>
    </source>
</evidence>
<sequence length="173" mass="18842">MEKKFPILLATCLMAGTLLAGCGSNGAEENSNQSEDNSASTGMEDNSVTEDSAGGEGAGDTSTDNGTKENKAVNLDEGIDTVLTNLEELKSTLENASDDYGKINELGMSIDSSWDEIETQIEENYPDDYKTIEESLYPLIDESKKDEPDSAKMNELLDETMKKLNEFKEKMAT</sequence>
<name>A0A4U1MNW2_9BACL</name>
<keyword evidence="3" id="KW-0732">Signal</keyword>
<evidence type="ECO:0000256" key="1">
    <source>
        <dbReference type="SAM" id="Coils"/>
    </source>
</evidence>
<reference evidence="4 5" key="1">
    <citation type="submission" date="2019-04" db="EMBL/GenBank/DDBJ databases">
        <title>Genome sequence of Bacillus hwajinpoensis strain Y2.</title>
        <authorList>
            <person name="Fair J.L."/>
            <person name="Maclea K.S."/>
        </authorList>
    </citation>
    <scope>NUCLEOTIDE SEQUENCE [LARGE SCALE GENOMIC DNA]</scope>
    <source>
        <strain evidence="4 5">Y2</strain>
    </source>
</reference>
<dbReference type="PROSITE" id="PS51257">
    <property type="entry name" value="PROKAR_LIPOPROTEIN"/>
    <property type="match status" value="1"/>
</dbReference>
<protein>
    <submittedName>
        <fullName evidence="4">Uncharacterized protein</fullName>
    </submittedName>
</protein>
<evidence type="ECO:0000256" key="3">
    <source>
        <dbReference type="SAM" id="SignalP"/>
    </source>
</evidence>